<sequence length="172" mass="19029">MTTEMLYMHDLYFFLNPIVVTELDGLRNNPPPLGSAASDALLFLENVLPPSSKRAGPGAANKLRNVRIQTSHNNFLPDITIRSEHFGFGEMDKNLDDLVLGACLWWEEQKKSALSGLPSKKTGEDEDETLSDGQARAAKVCLVTGDRNLRVKARARGVEVVGVRGVKRLVRR</sequence>
<dbReference type="InterPro" id="IPR002716">
    <property type="entry name" value="PIN_dom"/>
</dbReference>
<name>A0A433P7P5_9FUNG</name>
<evidence type="ECO:0000259" key="1">
    <source>
        <dbReference type="Pfam" id="PF13638"/>
    </source>
</evidence>
<dbReference type="Pfam" id="PF13638">
    <property type="entry name" value="PIN_4"/>
    <property type="match status" value="1"/>
</dbReference>
<evidence type="ECO:0000313" key="3">
    <source>
        <dbReference type="Proteomes" id="UP000274822"/>
    </source>
</evidence>
<gene>
    <name evidence="2" type="ORF">BC938DRAFT_477798</name>
</gene>
<protein>
    <recommendedName>
        <fullName evidence="1">PIN domain-containing protein</fullName>
    </recommendedName>
</protein>
<evidence type="ECO:0000313" key="2">
    <source>
        <dbReference type="EMBL" id="RUS13566.1"/>
    </source>
</evidence>
<dbReference type="Proteomes" id="UP000274822">
    <property type="component" value="Unassembled WGS sequence"/>
</dbReference>
<accession>A0A433P7P5</accession>
<reference evidence="2 3" key="1">
    <citation type="journal article" date="2018" name="New Phytol.">
        <title>Phylogenomics of Endogonaceae and evolution of mycorrhizas within Mucoromycota.</title>
        <authorList>
            <person name="Chang Y."/>
            <person name="Desiro A."/>
            <person name="Na H."/>
            <person name="Sandor L."/>
            <person name="Lipzen A."/>
            <person name="Clum A."/>
            <person name="Barry K."/>
            <person name="Grigoriev I.V."/>
            <person name="Martin F.M."/>
            <person name="Stajich J.E."/>
            <person name="Smith M.E."/>
            <person name="Bonito G."/>
            <person name="Spatafora J.W."/>
        </authorList>
    </citation>
    <scope>NUCLEOTIDE SEQUENCE [LARGE SCALE GENOMIC DNA]</scope>
    <source>
        <strain evidence="2 3">AD002</strain>
    </source>
</reference>
<proteinExistence type="predicted"/>
<dbReference type="AlphaFoldDB" id="A0A433P7P5"/>
<feature type="domain" description="PIN" evidence="1">
    <location>
        <begin position="18"/>
        <end position="162"/>
    </location>
</feature>
<dbReference type="Gene3D" id="3.40.50.1010">
    <property type="entry name" value="5'-nuclease"/>
    <property type="match status" value="1"/>
</dbReference>
<dbReference type="EMBL" id="RBNJ01029456">
    <property type="protein sequence ID" value="RUS13566.1"/>
    <property type="molecule type" value="Genomic_DNA"/>
</dbReference>
<dbReference type="GO" id="GO:0004540">
    <property type="term" value="F:RNA nuclease activity"/>
    <property type="evidence" value="ECO:0007669"/>
    <property type="project" value="UniProtKB-ARBA"/>
</dbReference>
<dbReference type="SUPFAM" id="SSF88723">
    <property type="entry name" value="PIN domain-like"/>
    <property type="match status" value="1"/>
</dbReference>
<keyword evidence="3" id="KW-1185">Reference proteome</keyword>
<dbReference type="InterPro" id="IPR029060">
    <property type="entry name" value="PIN-like_dom_sf"/>
</dbReference>
<organism evidence="2 3">
    <name type="scientific">Jimgerdemannia flammicorona</name>
    <dbReference type="NCBI Taxonomy" id="994334"/>
    <lineage>
        <taxon>Eukaryota</taxon>
        <taxon>Fungi</taxon>
        <taxon>Fungi incertae sedis</taxon>
        <taxon>Mucoromycota</taxon>
        <taxon>Mucoromycotina</taxon>
        <taxon>Endogonomycetes</taxon>
        <taxon>Endogonales</taxon>
        <taxon>Endogonaceae</taxon>
        <taxon>Jimgerdemannia</taxon>
    </lineage>
</organism>
<dbReference type="CDD" id="cd09880">
    <property type="entry name" value="PIN_Smg5-6-like"/>
    <property type="match status" value="1"/>
</dbReference>
<comment type="caution">
    <text evidence="2">The sequence shown here is derived from an EMBL/GenBank/DDBJ whole genome shotgun (WGS) entry which is preliminary data.</text>
</comment>